<name>A0ACD2ZX50_9AGAR</name>
<evidence type="ECO:0000313" key="2">
    <source>
        <dbReference type="Proteomes" id="UP000308600"/>
    </source>
</evidence>
<reference evidence="1 2" key="1">
    <citation type="journal article" date="2019" name="Nat. Ecol. Evol.">
        <title>Megaphylogeny resolves global patterns of mushroom evolution.</title>
        <authorList>
            <person name="Varga T."/>
            <person name="Krizsan K."/>
            <person name="Foldi C."/>
            <person name="Dima B."/>
            <person name="Sanchez-Garcia M."/>
            <person name="Sanchez-Ramirez S."/>
            <person name="Szollosi G.J."/>
            <person name="Szarkandi J.G."/>
            <person name="Papp V."/>
            <person name="Albert L."/>
            <person name="Andreopoulos W."/>
            <person name="Angelini C."/>
            <person name="Antonin V."/>
            <person name="Barry K.W."/>
            <person name="Bougher N.L."/>
            <person name="Buchanan P."/>
            <person name="Buyck B."/>
            <person name="Bense V."/>
            <person name="Catcheside P."/>
            <person name="Chovatia M."/>
            <person name="Cooper J."/>
            <person name="Damon W."/>
            <person name="Desjardin D."/>
            <person name="Finy P."/>
            <person name="Geml J."/>
            <person name="Haridas S."/>
            <person name="Hughes K."/>
            <person name="Justo A."/>
            <person name="Karasinski D."/>
            <person name="Kautmanova I."/>
            <person name="Kiss B."/>
            <person name="Kocsube S."/>
            <person name="Kotiranta H."/>
            <person name="LaButti K.M."/>
            <person name="Lechner B.E."/>
            <person name="Liimatainen K."/>
            <person name="Lipzen A."/>
            <person name="Lukacs Z."/>
            <person name="Mihaltcheva S."/>
            <person name="Morgado L.N."/>
            <person name="Niskanen T."/>
            <person name="Noordeloos M.E."/>
            <person name="Ohm R.A."/>
            <person name="Ortiz-Santana B."/>
            <person name="Ovrebo C."/>
            <person name="Racz N."/>
            <person name="Riley R."/>
            <person name="Savchenko A."/>
            <person name="Shiryaev A."/>
            <person name="Soop K."/>
            <person name="Spirin V."/>
            <person name="Szebenyi C."/>
            <person name="Tomsovsky M."/>
            <person name="Tulloss R.E."/>
            <person name="Uehling J."/>
            <person name="Grigoriev I.V."/>
            <person name="Vagvolgyi C."/>
            <person name="Papp T."/>
            <person name="Martin F.M."/>
            <person name="Miettinen O."/>
            <person name="Hibbett D.S."/>
            <person name="Nagy L.G."/>
        </authorList>
    </citation>
    <scope>NUCLEOTIDE SEQUENCE [LARGE SCALE GENOMIC DNA]</scope>
    <source>
        <strain evidence="1 2">NL-1719</strain>
    </source>
</reference>
<keyword evidence="2" id="KW-1185">Reference proteome</keyword>
<proteinExistence type="predicted"/>
<accession>A0ACD2ZX50</accession>
<gene>
    <name evidence="1" type="ORF">BDN72DRAFT_851852</name>
</gene>
<protein>
    <submittedName>
        <fullName evidence="1">Uncharacterized protein</fullName>
    </submittedName>
</protein>
<sequence length="471" mass="53089">MQLISLYDKFSPAIRDVRNNPCPVSTIPIELLQEIFAFSMTLKPAPRIRTGISFDELEPPGFQATALILTWVCSQWRQIALSMQELWCTMNIYKPKKYCVELAKVYLGRSGDSAPLNLYLRQDFCLDPFPNADACPEHNATVDILKLWVPQAHRWKSIFLFMSATPPSYELPKIPLGALSSLQEADVRFVKMPRSSDIVIEWLWGNIFQSPALRTAFCHNLLSKLPVAPFSQLTEFGPFLMAADEFLSLLSSCYRLRRLSGTISTKQISHRTLEAPIISPYLEYLNLHIGQNSPAILDQFSTPVLRELKLADRRDAALSEADSLAQLLERSQCTLRSLHLRQIRVETQMPIIEYFGRALHRLSSLEVCSLTLSNATFSERVISIFTPRLVNDTLLVPFPCLVDLELSPLVTPDGTISSMVESRSAAGAPLWAFECEVKHGPSNPTGHSKDQAVLQRLMRDGLQLDWELLNG</sequence>
<dbReference type="EMBL" id="ML209658">
    <property type="protein sequence ID" value="TFK58088.1"/>
    <property type="molecule type" value="Genomic_DNA"/>
</dbReference>
<organism evidence="1 2">
    <name type="scientific">Pluteus cervinus</name>
    <dbReference type="NCBI Taxonomy" id="181527"/>
    <lineage>
        <taxon>Eukaryota</taxon>
        <taxon>Fungi</taxon>
        <taxon>Dikarya</taxon>
        <taxon>Basidiomycota</taxon>
        <taxon>Agaricomycotina</taxon>
        <taxon>Agaricomycetes</taxon>
        <taxon>Agaricomycetidae</taxon>
        <taxon>Agaricales</taxon>
        <taxon>Pluteineae</taxon>
        <taxon>Pluteaceae</taxon>
        <taxon>Pluteus</taxon>
    </lineage>
</organism>
<dbReference type="Proteomes" id="UP000308600">
    <property type="component" value="Unassembled WGS sequence"/>
</dbReference>
<evidence type="ECO:0000313" key="1">
    <source>
        <dbReference type="EMBL" id="TFK58088.1"/>
    </source>
</evidence>